<organism evidence="1 2">
    <name type="scientific">Gongylonema pulchrum</name>
    <dbReference type="NCBI Taxonomy" id="637853"/>
    <lineage>
        <taxon>Eukaryota</taxon>
        <taxon>Metazoa</taxon>
        <taxon>Ecdysozoa</taxon>
        <taxon>Nematoda</taxon>
        <taxon>Chromadorea</taxon>
        <taxon>Rhabditida</taxon>
        <taxon>Spirurina</taxon>
        <taxon>Spiruromorpha</taxon>
        <taxon>Spiruroidea</taxon>
        <taxon>Gongylonematidae</taxon>
        <taxon>Gongylonema</taxon>
    </lineage>
</organism>
<evidence type="ECO:0000313" key="1">
    <source>
        <dbReference type="EMBL" id="VDK40282.1"/>
    </source>
</evidence>
<evidence type="ECO:0000313" key="2">
    <source>
        <dbReference type="Proteomes" id="UP000271098"/>
    </source>
</evidence>
<dbReference type="Proteomes" id="UP000271098">
    <property type="component" value="Unassembled WGS sequence"/>
</dbReference>
<dbReference type="EMBL" id="UYRT01006320">
    <property type="protein sequence ID" value="VDK40282.1"/>
    <property type="molecule type" value="Genomic_DNA"/>
</dbReference>
<protein>
    <submittedName>
        <fullName evidence="1">Uncharacterized protein</fullName>
    </submittedName>
</protein>
<reference evidence="1 2" key="1">
    <citation type="submission" date="2018-11" db="EMBL/GenBank/DDBJ databases">
        <authorList>
            <consortium name="Pathogen Informatics"/>
        </authorList>
    </citation>
    <scope>NUCLEOTIDE SEQUENCE [LARGE SCALE GENOMIC DNA]</scope>
</reference>
<proteinExistence type="predicted"/>
<sequence>MLGFDDRDAVLQFLEYYGVRRINDPDTDEELMLISKTKLIEPVEEPLRRVHSWIESKRNGQTLTKILSGGSDVDVVISTPTNSFDKRGAYVSDAVLDSYISASGTDFTMATNENEVVSHAFTLFSKANRAANESIDTLAENLAAEIINAEVGRICKLIYSKSLAHPLTTTLFNQIFEDCLKLVLF</sequence>
<dbReference type="Gene3D" id="1.25.40.990">
    <property type="match status" value="1"/>
</dbReference>
<name>A0A3P6PSV3_9BILA</name>
<accession>A0A3P6PSV3</accession>
<keyword evidence="2" id="KW-1185">Reference proteome</keyword>
<gene>
    <name evidence="1" type="ORF">GPUH_LOCUS3633</name>
</gene>
<dbReference type="AlphaFoldDB" id="A0A3P6PSV3"/>